<keyword evidence="2" id="KW-1185">Reference proteome</keyword>
<dbReference type="EMBL" id="JASAOG010000189">
    <property type="protein sequence ID" value="KAK0044929.1"/>
    <property type="molecule type" value="Genomic_DNA"/>
</dbReference>
<name>A0AAD8EZX5_BIOPF</name>
<reference evidence="1" key="2">
    <citation type="submission" date="2023-04" db="EMBL/GenBank/DDBJ databases">
        <authorList>
            <person name="Bu L."/>
            <person name="Lu L."/>
            <person name="Laidemitt M.R."/>
            <person name="Zhang S.M."/>
            <person name="Mutuku M."/>
            <person name="Mkoji G."/>
            <person name="Steinauer M."/>
            <person name="Loker E.S."/>
        </authorList>
    </citation>
    <scope>NUCLEOTIDE SEQUENCE</scope>
    <source>
        <strain evidence="1">KasaAsao</strain>
        <tissue evidence="1">Whole Snail</tissue>
    </source>
</reference>
<organism evidence="1 2">
    <name type="scientific">Biomphalaria pfeifferi</name>
    <name type="common">Bloodfluke planorb</name>
    <name type="synonym">Freshwater snail</name>
    <dbReference type="NCBI Taxonomy" id="112525"/>
    <lineage>
        <taxon>Eukaryota</taxon>
        <taxon>Metazoa</taxon>
        <taxon>Spiralia</taxon>
        <taxon>Lophotrochozoa</taxon>
        <taxon>Mollusca</taxon>
        <taxon>Gastropoda</taxon>
        <taxon>Heterobranchia</taxon>
        <taxon>Euthyneura</taxon>
        <taxon>Panpulmonata</taxon>
        <taxon>Hygrophila</taxon>
        <taxon>Lymnaeoidea</taxon>
        <taxon>Planorbidae</taxon>
        <taxon>Biomphalaria</taxon>
    </lineage>
</organism>
<accession>A0AAD8EZX5</accession>
<proteinExistence type="predicted"/>
<protein>
    <submittedName>
        <fullName evidence="1">Uncharacterized protein</fullName>
    </submittedName>
</protein>
<dbReference type="AlphaFoldDB" id="A0AAD8EZX5"/>
<evidence type="ECO:0000313" key="2">
    <source>
        <dbReference type="Proteomes" id="UP001233172"/>
    </source>
</evidence>
<sequence length="75" mass="8321">MGRTRLEEVQGRSDVQKGQGSVLTETFLITRYGAGFWFTGSRRTGQTQCQVSNKTALRRSLSPPESCVVVFNVIP</sequence>
<evidence type="ECO:0000313" key="1">
    <source>
        <dbReference type="EMBL" id="KAK0044929.1"/>
    </source>
</evidence>
<dbReference type="Proteomes" id="UP001233172">
    <property type="component" value="Unassembled WGS sequence"/>
</dbReference>
<gene>
    <name evidence="1" type="ORF">Bpfe_025614</name>
</gene>
<reference evidence="1" key="1">
    <citation type="journal article" date="2023" name="PLoS Negl. Trop. Dis.">
        <title>A genome sequence for Biomphalaria pfeifferi, the major vector snail for the human-infecting parasite Schistosoma mansoni.</title>
        <authorList>
            <person name="Bu L."/>
            <person name="Lu L."/>
            <person name="Laidemitt M.R."/>
            <person name="Zhang S.M."/>
            <person name="Mutuku M."/>
            <person name="Mkoji G."/>
            <person name="Steinauer M."/>
            <person name="Loker E.S."/>
        </authorList>
    </citation>
    <scope>NUCLEOTIDE SEQUENCE</scope>
    <source>
        <strain evidence="1">KasaAsao</strain>
    </source>
</reference>
<comment type="caution">
    <text evidence="1">The sequence shown here is derived from an EMBL/GenBank/DDBJ whole genome shotgun (WGS) entry which is preliminary data.</text>
</comment>